<comment type="caution">
    <text evidence="2">The sequence shown here is derived from an EMBL/GenBank/DDBJ whole genome shotgun (WGS) entry which is preliminary data.</text>
</comment>
<keyword evidence="1" id="KW-0472">Membrane</keyword>
<organism evidence="2 3">
    <name type="scientific">Candidatus Yanofskybacteria bacterium GW2011_GWE2_40_11</name>
    <dbReference type="NCBI Taxonomy" id="1619033"/>
    <lineage>
        <taxon>Bacteria</taxon>
        <taxon>Candidatus Yanofskyibacteriota</taxon>
    </lineage>
</organism>
<gene>
    <name evidence="2" type="ORF">UT75_C0008G0060</name>
</gene>
<dbReference type="EMBL" id="LBXZ01000008">
    <property type="protein sequence ID" value="KKR40538.1"/>
    <property type="molecule type" value="Genomic_DNA"/>
</dbReference>
<sequence length="365" mass="40439">MEQKRVLGLLGLASVAGAYMYGASLEVIIFIAAMAFFQNVAYGLQSRARMRDSNLYHIIAMFLASGVFFATFRYLTINNLPLVLLPAYLVGTCYGTLKGNNLSQYIENKIGAKVGSIADKGSSQLVRFWPSLIFLVLLIIGQSLVGDYSLKIVLIIAGLSLIDSLGFSITTITRNANNYTIHYVATFIQVLVKFISLKILVEQQMTWYLLLPQMGGGAIGSIVGAEMAKGIVKKFGASFDGHLNKAGKIYIALPEILFTTLFILPQFYFFGFETIAPVAVLLFAATAQSISFTNVSRARQRKNENYLLWASIFSNGVWYLTAHLLVVKVLPMYMLIPYTMGTLYGGMIGQFVSMQIERMFKIKTE</sequence>
<accession>A0A0G0QK74</accession>
<feature type="transmembrane region" description="Helical" evidence="1">
    <location>
        <begin position="27"/>
        <end position="44"/>
    </location>
</feature>
<feature type="transmembrane region" description="Helical" evidence="1">
    <location>
        <begin position="307"/>
        <end position="326"/>
    </location>
</feature>
<keyword evidence="1" id="KW-0812">Transmembrane</keyword>
<dbReference type="AlphaFoldDB" id="A0A0G0QK74"/>
<feature type="transmembrane region" description="Helical" evidence="1">
    <location>
        <begin position="207"/>
        <end position="228"/>
    </location>
</feature>
<feature type="transmembrane region" description="Helical" evidence="1">
    <location>
        <begin position="125"/>
        <end position="144"/>
    </location>
</feature>
<proteinExistence type="predicted"/>
<keyword evidence="1" id="KW-1133">Transmembrane helix</keyword>
<protein>
    <submittedName>
        <fullName evidence="2">Uncharacterized protein</fullName>
    </submittedName>
</protein>
<evidence type="ECO:0000313" key="2">
    <source>
        <dbReference type="EMBL" id="KKR40538.1"/>
    </source>
</evidence>
<feature type="transmembrane region" description="Helical" evidence="1">
    <location>
        <begin position="181"/>
        <end position="201"/>
    </location>
</feature>
<evidence type="ECO:0000313" key="3">
    <source>
        <dbReference type="Proteomes" id="UP000034072"/>
    </source>
</evidence>
<reference evidence="2 3" key="1">
    <citation type="journal article" date="2015" name="Nature">
        <title>rRNA introns, odd ribosomes, and small enigmatic genomes across a large radiation of phyla.</title>
        <authorList>
            <person name="Brown C.T."/>
            <person name="Hug L.A."/>
            <person name="Thomas B.C."/>
            <person name="Sharon I."/>
            <person name="Castelle C.J."/>
            <person name="Singh A."/>
            <person name="Wilkins M.J."/>
            <person name="Williams K.H."/>
            <person name="Banfield J.F."/>
        </authorList>
    </citation>
    <scope>NUCLEOTIDE SEQUENCE [LARGE SCALE GENOMIC DNA]</scope>
</reference>
<evidence type="ECO:0000256" key="1">
    <source>
        <dbReference type="SAM" id="Phobius"/>
    </source>
</evidence>
<name>A0A0G0QK74_9BACT</name>
<feature type="transmembrane region" description="Helical" evidence="1">
    <location>
        <begin position="150"/>
        <end position="169"/>
    </location>
</feature>
<feature type="transmembrane region" description="Helical" evidence="1">
    <location>
        <begin position="56"/>
        <end position="74"/>
    </location>
</feature>
<feature type="transmembrane region" description="Helical" evidence="1">
    <location>
        <begin position="332"/>
        <end position="353"/>
    </location>
</feature>
<dbReference type="Proteomes" id="UP000034072">
    <property type="component" value="Unassembled WGS sequence"/>
</dbReference>